<evidence type="ECO:0000313" key="5">
    <source>
        <dbReference type="Proteomes" id="UP001305521"/>
    </source>
</evidence>
<dbReference type="EMBL" id="CP137852">
    <property type="protein sequence ID" value="WPB87097.1"/>
    <property type="molecule type" value="Genomic_DNA"/>
</dbReference>
<comment type="similarity">
    <text evidence="3">Belongs to the SelA family.</text>
</comment>
<evidence type="ECO:0000313" key="4">
    <source>
        <dbReference type="EMBL" id="WPB87097.1"/>
    </source>
</evidence>
<dbReference type="InterPro" id="IPR015421">
    <property type="entry name" value="PyrdxlP-dep_Trfase_major"/>
</dbReference>
<keyword evidence="2" id="KW-0663">Pyridoxal phosphate</keyword>
<dbReference type="PANTHER" id="PTHR32328:SF0">
    <property type="entry name" value="L-SERYL-TRNA(SEC) SELENIUM TRANSFERASE"/>
    <property type="match status" value="1"/>
</dbReference>
<dbReference type="Proteomes" id="UP001305521">
    <property type="component" value="Chromosome"/>
</dbReference>
<dbReference type="PANTHER" id="PTHR32328">
    <property type="entry name" value="L-SERYL-TRNA(SEC) SELENIUM TRANSFERASE"/>
    <property type="match status" value="1"/>
</dbReference>
<reference evidence="4 5" key="1">
    <citation type="submission" date="2023-11" db="EMBL/GenBank/DDBJ databases">
        <title>Arctic aerobic anoxygenic photoheterotroph Sediminicoccus rosea KRV36 adapts its photosynthesis to long days of polar summer.</title>
        <authorList>
            <person name="Tomasch J."/>
            <person name="Kopejtka K."/>
            <person name="Bily T."/>
            <person name="Gardiner A.T."/>
            <person name="Gardian Z."/>
            <person name="Shivaramu S."/>
            <person name="Koblizek M."/>
            <person name="Engelhardt F."/>
            <person name="Kaftan D."/>
        </authorList>
    </citation>
    <scope>NUCLEOTIDE SEQUENCE [LARGE SCALE GENOMIC DNA]</scope>
    <source>
        <strain evidence="4 5">R-30</strain>
    </source>
</reference>
<sequence>MIFAEFGITPIINAYGTNTRLSAGPLADEVAEAMRAAATASVDILDLQAAACREIQRATGAEAGFVTSGASAALLLAAAACLARLDAGAMNRLPVTREGRCEFLISRSQRNMYDRAIETAGGRLVDVGIPDRVSGAGVRDASAAEFADAITPRTAGILHVAQPRAEPPLREIIAVARAAGIPVIVDAAAQLPPAENLRRFIAEGADLVAFSGGKAIGGPQASGLLAGQGVLVASALAQMLDLDLPASQFRAPAEFSALSQLAFFPRTGIGRSCKVGREEVMGLLVALRRFTAEDAATRRARWQARLDAVRVASGLEFEAGMAGEVPLLWLRVPDAPAMEARLRAGCPAVHVNPARLAEGILTINPVSLHDRDCARLGELLRAALAE</sequence>
<dbReference type="InterPro" id="IPR018319">
    <property type="entry name" value="SelA-like"/>
</dbReference>
<accession>A0ABZ0PNQ8</accession>
<organism evidence="4 5">
    <name type="scientific">Sediminicoccus rosea</name>
    <dbReference type="NCBI Taxonomy" id="1225128"/>
    <lineage>
        <taxon>Bacteria</taxon>
        <taxon>Pseudomonadati</taxon>
        <taxon>Pseudomonadota</taxon>
        <taxon>Alphaproteobacteria</taxon>
        <taxon>Acetobacterales</taxon>
        <taxon>Roseomonadaceae</taxon>
        <taxon>Sediminicoccus</taxon>
    </lineage>
</organism>
<keyword evidence="5" id="KW-1185">Reference proteome</keyword>
<dbReference type="RefSeq" id="WP_318651054.1">
    <property type="nucleotide sequence ID" value="NZ_CP137852.1"/>
</dbReference>
<name>A0ABZ0PNQ8_9PROT</name>
<evidence type="ECO:0000256" key="3">
    <source>
        <dbReference type="ARBA" id="ARBA00044507"/>
    </source>
</evidence>
<dbReference type="Pfam" id="PF03841">
    <property type="entry name" value="SelA"/>
    <property type="match status" value="1"/>
</dbReference>
<proteinExistence type="inferred from homology"/>
<dbReference type="Gene3D" id="3.40.640.10">
    <property type="entry name" value="Type I PLP-dependent aspartate aminotransferase-like (Major domain)"/>
    <property type="match status" value="1"/>
</dbReference>
<evidence type="ECO:0000256" key="1">
    <source>
        <dbReference type="ARBA" id="ARBA00001933"/>
    </source>
</evidence>
<evidence type="ECO:0000256" key="2">
    <source>
        <dbReference type="ARBA" id="ARBA00022898"/>
    </source>
</evidence>
<dbReference type="InterPro" id="IPR015424">
    <property type="entry name" value="PyrdxlP-dep_Trfase"/>
</dbReference>
<comment type="cofactor">
    <cofactor evidence="1">
        <name>pyridoxal 5'-phosphate</name>
        <dbReference type="ChEBI" id="CHEBI:597326"/>
    </cofactor>
</comment>
<gene>
    <name evidence="4" type="ORF">R9Z33_09515</name>
</gene>
<dbReference type="SUPFAM" id="SSF53383">
    <property type="entry name" value="PLP-dependent transferases"/>
    <property type="match status" value="1"/>
</dbReference>
<evidence type="ECO:0008006" key="6">
    <source>
        <dbReference type="Google" id="ProtNLM"/>
    </source>
</evidence>
<protein>
    <recommendedName>
        <fullName evidence="6">L-seryl-tRNA(Ser) seleniumtransferase</fullName>
    </recommendedName>
</protein>